<dbReference type="GO" id="GO:0009055">
    <property type="term" value="F:electron transfer activity"/>
    <property type="evidence" value="ECO:0007669"/>
    <property type="project" value="InterPro"/>
</dbReference>
<dbReference type="SUPFAM" id="SSF47175">
    <property type="entry name" value="Cytochromes"/>
    <property type="match status" value="1"/>
</dbReference>
<dbReference type="GO" id="GO:0022900">
    <property type="term" value="P:electron transport chain"/>
    <property type="evidence" value="ECO:0007669"/>
    <property type="project" value="InterPro"/>
</dbReference>
<proteinExistence type="inferred from homology"/>
<dbReference type="NCBIfam" id="NF011632">
    <property type="entry name" value="PRK15058.1"/>
    <property type="match status" value="1"/>
</dbReference>
<dbReference type="AlphaFoldDB" id="A0A377NKG1"/>
<feature type="chain" id="PRO_5017069448" evidence="5">
    <location>
        <begin position="24"/>
        <end position="129"/>
    </location>
</feature>
<dbReference type="GO" id="GO:0020037">
    <property type="term" value="F:heme binding"/>
    <property type="evidence" value="ECO:0007669"/>
    <property type="project" value="InterPro"/>
</dbReference>
<dbReference type="Gene3D" id="1.20.120.10">
    <property type="entry name" value="Cytochrome c/b562"/>
    <property type="match status" value="1"/>
</dbReference>
<dbReference type="GeneID" id="78381115"/>
<evidence type="ECO:0000313" key="7">
    <source>
        <dbReference type="Proteomes" id="UP000254304"/>
    </source>
</evidence>
<gene>
    <name evidence="6" type="primary">cybC</name>
    <name evidence="6" type="ORF">NCTC12157_04331</name>
</gene>
<feature type="binding site" description="axial binding residue" evidence="4">
    <location>
        <position position="30"/>
    </location>
    <ligand>
        <name>heme b</name>
        <dbReference type="ChEBI" id="CHEBI:60344"/>
    </ligand>
    <ligandPart>
        <name>Fe</name>
        <dbReference type="ChEBI" id="CHEBI:18248"/>
    </ligandPart>
</feature>
<reference evidence="6 7" key="1">
    <citation type="submission" date="2018-06" db="EMBL/GenBank/DDBJ databases">
        <authorList>
            <consortium name="Pathogen Informatics"/>
            <person name="Doyle S."/>
        </authorList>
    </citation>
    <scope>NUCLEOTIDE SEQUENCE [LARGE SCALE GENOMIC DNA]</scope>
    <source>
        <strain evidence="6 7">NCTC12157</strain>
    </source>
</reference>
<evidence type="ECO:0000313" key="6">
    <source>
        <dbReference type="EMBL" id="STQ46547.1"/>
    </source>
</evidence>
<organism evidence="6 7">
    <name type="scientific">Ewingella americana</name>
    <dbReference type="NCBI Taxonomy" id="41202"/>
    <lineage>
        <taxon>Bacteria</taxon>
        <taxon>Pseudomonadati</taxon>
        <taxon>Pseudomonadota</taxon>
        <taxon>Gammaproteobacteria</taxon>
        <taxon>Enterobacterales</taxon>
        <taxon>Yersiniaceae</taxon>
        <taxon>Ewingella</taxon>
    </lineage>
</organism>
<dbReference type="Proteomes" id="UP000254304">
    <property type="component" value="Unassembled WGS sequence"/>
</dbReference>
<dbReference type="GO" id="GO:0005506">
    <property type="term" value="F:iron ion binding"/>
    <property type="evidence" value="ECO:0007669"/>
    <property type="project" value="InterPro"/>
</dbReference>
<name>A0A377NKG1_9GAMM</name>
<dbReference type="RefSeq" id="WP_034786685.1">
    <property type="nucleotide sequence ID" value="NZ_VXKG01000002.1"/>
</dbReference>
<comment type="similarity">
    <text evidence="2">Belongs to the cytochrome b562 family.</text>
</comment>
<feature type="binding site" description="axial binding residue" evidence="4">
    <location>
        <position position="125"/>
    </location>
    <ligand>
        <name>heme b</name>
        <dbReference type="ChEBI" id="CHEBI:60344"/>
    </ligand>
    <ligandPart>
        <name>Fe</name>
        <dbReference type="ChEBI" id="CHEBI:18248"/>
    </ligandPart>
</feature>
<dbReference type="Pfam" id="PF07361">
    <property type="entry name" value="Cytochrom_B562"/>
    <property type="match status" value="1"/>
</dbReference>
<keyword evidence="4" id="KW-0479">Metal-binding</keyword>
<dbReference type="InterPro" id="IPR009155">
    <property type="entry name" value="Cyt_b562"/>
</dbReference>
<evidence type="ECO:0000256" key="5">
    <source>
        <dbReference type="SAM" id="SignalP"/>
    </source>
</evidence>
<keyword evidence="3 5" id="KW-0732">Signal</keyword>
<comment type="function">
    <text evidence="1">Electron-transport protein of unknown function.</text>
</comment>
<evidence type="ECO:0000256" key="2">
    <source>
        <dbReference type="ARBA" id="ARBA00005523"/>
    </source>
</evidence>
<evidence type="ECO:0000256" key="1">
    <source>
        <dbReference type="ARBA" id="ARBA00002028"/>
    </source>
</evidence>
<sequence>MRKHLIAMVAVALLGSSSMVALAADVGTNMDTIADNYGKALKAGNAQDFEASLANMKAAALDAKNATPPKLEGKAANSPEIQDYKKGMDELVAGIDKASALAKAGKLDDAKKEAQGFKAIRDENHKKFR</sequence>
<accession>A0A377NKG1</accession>
<dbReference type="InterPro" id="IPR010980">
    <property type="entry name" value="Cyt_c/b562"/>
</dbReference>
<keyword evidence="4" id="KW-0408">Iron</keyword>
<dbReference type="EMBL" id="UGGO01000001">
    <property type="protein sequence ID" value="STQ46547.1"/>
    <property type="molecule type" value="Genomic_DNA"/>
</dbReference>
<feature type="signal peptide" evidence="5">
    <location>
        <begin position="1"/>
        <end position="23"/>
    </location>
</feature>
<protein>
    <submittedName>
        <fullName evidence="6">Soluble cytochrome b562</fullName>
    </submittedName>
</protein>
<comment type="cofactor">
    <cofactor evidence="4">
        <name>heme b</name>
        <dbReference type="ChEBI" id="CHEBI:60344"/>
    </cofactor>
    <text evidence="4">Binds 1 heme b (iron(II)-protoporphyrin IX) group per molecule.</text>
</comment>
<dbReference type="PIRSF" id="PIRSF000029">
    <property type="entry name" value="Cytochrome_b562"/>
    <property type="match status" value="1"/>
</dbReference>
<keyword evidence="4" id="KW-0349">Heme</keyword>
<evidence type="ECO:0000256" key="3">
    <source>
        <dbReference type="ARBA" id="ARBA00022729"/>
    </source>
</evidence>
<dbReference type="GO" id="GO:0042597">
    <property type="term" value="C:periplasmic space"/>
    <property type="evidence" value="ECO:0007669"/>
    <property type="project" value="InterPro"/>
</dbReference>
<evidence type="ECO:0000256" key="4">
    <source>
        <dbReference type="PIRSR" id="PIRSR000029-1"/>
    </source>
</evidence>